<sequence length="158" mass="17358">MLLAVSLLVCLCLGACDEAVVQTKYGPVRGVVSEDHRAFLGIPYAAPPVGGLRWSKPTSPPSWEPVLPTQQFKPGCPQDCQDPTGVCPAQISEDCLYVNVYTPRLANLSTLQPVMVFTMGEVLLRSLQGQLSMRVLILCQQVVWCWLLLIIDWDSWGG</sequence>
<feature type="signal peptide" evidence="1">
    <location>
        <begin position="1"/>
        <end position="18"/>
    </location>
</feature>
<dbReference type="InterPro" id="IPR019819">
    <property type="entry name" value="Carboxylesterase_B_CS"/>
</dbReference>
<protein>
    <recommendedName>
        <fullName evidence="2">Carboxylesterase type B domain-containing protein</fullName>
    </recommendedName>
</protein>
<proteinExistence type="predicted"/>
<keyword evidence="1" id="KW-0732">Signal</keyword>
<feature type="chain" id="PRO_5025544691" description="Carboxylesterase type B domain-containing protein" evidence="1">
    <location>
        <begin position="19"/>
        <end position="158"/>
    </location>
</feature>
<dbReference type="InterPro" id="IPR050309">
    <property type="entry name" value="Type-B_Carboxylest/Lipase"/>
</dbReference>
<evidence type="ECO:0000313" key="3">
    <source>
        <dbReference type="EMBL" id="NDV38341.1"/>
    </source>
</evidence>
<name>A0A6B2LNP1_9EUKA</name>
<dbReference type="InterPro" id="IPR002018">
    <property type="entry name" value="CarbesteraseB"/>
</dbReference>
<dbReference type="PANTHER" id="PTHR11559">
    <property type="entry name" value="CARBOXYLESTERASE"/>
    <property type="match status" value="1"/>
</dbReference>
<dbReference type="Gene3D" id="3.40.50.1820">
    <property type="entry name" value="alpha/beta hydrolase"/>
    <property type="match status" value="1"/>
</dbReference>
<accession>A0A6B2LNP1</accession>
<organism evidence="3">
    <name type="scientific">Arcella intermedia</name>
    <dbReference type="NCBI Taxonomy" id="1963864"/>
    <lineage>
        <taxon>Eukaryota</taxon>
        <taxon>Amoebozoa</taxon>
        <taxon>Tubulinea</taxon>
        <taxon>Elardia</taxon>
        <taxon>Arcellinida</taxon>
        <taxon>Sphaerothecina</taxon>
        <taxon>Arcellidae</taxon>
        <taxon>Arcella</taxon>
    </lineage>
</organism>
<evidence type="ECO:0000259" key="2">
    <source>
        <dbReference type="Pfam" id="PF00135"/>
    </source>
</evidence>
<reference evidence="3" key="1">
    <citation type="journal article" date="2020" name="J. Eukaryot. Microbiol.">
        <title>De novo Sequencing, Assembly and Annotation of the Transcriptome for the Free-Living Testate Amoeba Arcella intermedia.</title>
        <authorList>
            <person name="Ribeiro G.M."/>
            <person name="Porfirio-Sousa A.L."/>
            <person name="Maurer-Alcala X.X."/>
            <person name="Katz L.A."/>
            <person name="Lahr D.J.G."/>
        </authorList>
    </citation>
    <scope>NUCLEOTIDE SEQUENCE</scope>
</reference>
<dbReference type="PROSITE" id="PS00941">
    <property type="entry name" value="CARBOXYLESTERASE_B_2"/>
    <property type="match status" value="1"/>
</dbReference>
<evidence type="ECO:0000256" key="1">
    <source>
        <dbReference type="SAM" id="SignalP"/>
    </source>
</evidence>
<dbReference type="SUPFAM" id="SSF53474">
    <property type="entry name" value="alpha/beta-Hydrolases"/>
    <property type="match status" value="1"/>
</dbReference>
<feature type="domain" description="Carboxylesterase type B" evidence="2">
    <location>
        <begin position="18"/>
        <end position="130"/>
    </location>
</feature>
<dbReference type="InterPro" id="IPR029058">
    <property type="entry name" value="AB_hydrolase_fold"/>
</dbReference>
<dbReference type="AlphaFoldDB" id="A0A6B2LNP1"/>
<dbReference type="Pfam" id="PF00135">
    <property type="entry name" value="COesterase"/>
    <property type="match status" value="1"/>
</dbReference>
<dbReference type="EMBL" id="GIBP01009372">
    <property type="protein sequence ID" value="NDV38341.1"/>
    <property type="molecule type" value="Transcribed_RNA"/>
</dbReference>